<name>A0A7X6L7A1_9NOCA</name>
<accession>A0A7X6L7A1</accession>
<organism evidence="1 2">
    <name type="scientific">Nocardia gamkensis</name>
    <dbReference type="NCBI Taxonomy" id="352869"/>
    <lineage>
        <taxon>Bacteria</taxon>
        <taxon>Bacillati</taxon>
        <taxon>Actinomycetota</taxon>
        <taxon>Actinomycetes</taxon>
        <taxon>Mycobacteriales</taxon>
        <taxon>Nocardiaceae</taxon>
        <taxon>Nocardia</taxon>
    </lineage>
</organism>
<comment type="caution">
    <text evidence="1">The sequence shown here is derived from an EMBL/GenBank/DDBJ whole genome shotgun (WGS) entry which is preliminary data.</text>
</comment>
<dbReference type="RefSeq" id="WP_157114216.1">
    <property type="nucleotide sequence ID" value="NZ_JAAXOS010000011.1"/>
</dbReference>
<reference evidence="1 2" key="1">
    <citation type="submission" date="2020-04" db="EMBL/GenBank/DDBJ databases">
        <title>MicrobeNet Type strains.</title>
        <authorList>
            <person name="Nicholson A.C."/>
        </authorList>
    </citation>
    <scope>NUCLEOTIDE SEQUENCE [LARGE SCALE GENOMIC DNA]</scope>
    <source>
        <strain evidence="1 2">DSM 44956</strain>
    </source>
</reference>
<dbReference type="Gene3D" id="1.20.120.330">
    <property type="entry name" value="Nucleotidyltransferases domain 2"/>
    <property type="match status" value="1"/>
</dbReference>
<dbReference type="EMBL" id="JAAXOS010000011">
    <property type="protein sequence ID" value="NKY29189.1"/>
    <property type="molecule type" value="Genomic_DNA"/>
</dbReference>
<proteinExistence type="predicted"/>
<evidence type="ECO:0000313" key="2">
    <source>
        <dbReference type="Proteomes" id="UP000540698"/>
    </source>
</evidence>
<sequence length="175" mass="20156">MTTPAHDDRLRRVMKADSKTLGYFKEGASLEKALALSITDIIHKTTADRLRLGERFIDVANTMRRARIRDWRSTIGRYYYGMYHGMRAVSFFAHSGDDFEAHNQLFKSIPKDFPSKELRANELKDARLRRNEADYDPYPIDDKYFQGVVRSLDPVANDFVSACRSYLASKGCGFL</sequence>
<keyword evidence="2" id="KW-1185">Reference proteome</keyword>
<dbReference type="AlphaFoldDB" id="A0A7X6L7A1"/>
<evidence type="ECO:0008006" key="3">
    <source>
        <dbReference type="Google" id="ProtNLM"/>
    </source>
</evidence>
<dbReference type="Proteomes" id="UP000540698">
    <property type="component" value="Unassembled WGS sequence"/>
</dbReference>
<gene>
    <name evidence="1" type="ORF">HGB38_23645</name>
</gene>
<evidence type="ECO:0000313" key="1">
    <source>
        <dbReference type="EMBL" id="NKY29189.1"/>
    </source>
</evidence>
<protein>
    <recommendedName>
        <fullName evidence="3">HEPN domain-containing protein</fullName>
    </recommendedName>
</protein>